<dbReference type="SUPFAM" id="SSF51395">
    <property type="entry name" value="FMN-linked oxidoreductases"/>
    <property type="match status" value="1"/>
</dbReference>
<dbReference type="InterPro" id="IPR014720">
    <property type="entry name" value="dsRBD_dom"/>
</dbReference>
<dbReference type="InterPro" id="IPR035587">
    <property type="entry name" value="DUS-like_FMN-bd"/>
</dbReference>
<dbReference type="GO" id="GO:0017150">
    <property type="term" value="F:tRNA dihydrouridine synthase activity"/>
    <property type="evidence" value="ECO:0007669"/>
    <property type="project" value="InterPro"/>
</dbReference>
<accession>A0A2A2KUR5</accession>
<feature type="domain" description="DRBM" evidence="6">
    <location>
        <begin position="365"/>
        <end position="426"/>
    </location>
</feature>
<dbReference type="SUPFAM" id="SSF54768">
    <property type="entry name" value="dsRNA-binding domain-like"/>
    <property type="match status" value="1"/>
</dbReference>
<keyword evidence="9" id="KW-1185">Reference proteome</keyword>
<evidence type="ECO:0000313" key="8">
    <source>
        <dbReference type="EMBL" id="PAV77523.1"/>
    </source>
</evidence>
<protein>
    <recommendedName>
        <fullName evidence="10">DUS-like FMN-binding domain-containing protein</fullName>
    </recommendedName>
</protein>
<evidence type="ECO:0000256" key="1">
    <source>
        <dbReference type="ARBA" id="ARBA00001917"/>
    </source>
</evidence>
<dbReference type="PANTHER" id="PTHR45936">
    <property type="entry name" value="TRNA-DIHYDROURIDINE(20) SYNTHASE [NAD(P)+]-LIKE"/>
    <property type="match status" value="1"/>
</dbReference>
<keyword evidence="5" id="KW-0560">Oxidoreductase</keyword>
<dbReference type="InterPro" id="IPR013785">
    <property type="entry name" value="Aldolase_TIM"/>
</dbReference>
<dbReference type="InterPro" id="IPR018517">
    <property type="entry name" value="tRNA_hU_synthase_CS"/>
</dbReference>
<dbReference type="PANTHER" id="PTHR45936:SF1">
    <property type="entry name" value="TRNA-DIHYDROURIDINE(20) SYNTHASE [NAD(P)+]-LIKE"/>
    <property type="match status" value="1"/>
</dbReference>
<evidence type="ECO:0000256" key="3">
    <source>
        <dbReference type="ARBA" id="ARBA00022643"/>
    </source>
</evidence>
<dbReference type="AlphaFoldDB" id="A0A2A2KUR5"/>
<dbReference type="Pfam" id="PF01207">
    <property type="entry name" value="Dus"/>
    <property type="match status" value="1"/>
</dbReference>
<keyword evidence="3" id="KW-0288">FMN</keyword>
<evidence type="ECO:0000256" key="2">
    <source>
        <dbReference type="ARBA" id="ARBA00022630"/>
    </source>
</evidence>
<gene>
    <name evidence="8" type="ORF">WR25_02548</name>
</gene>
<evidence type="ECO:0000256" key="4">
    <source>
        <dbReference type="ARBA" id="ARBA00022694"/>
    </source>
</evidence>
<dbReference type="Gene3D" id="3.30.160.20">
    <property type="match status" value="1"/>
</dbReference>
<evidence type="ECO:0000313" key="9">
    <source>
        <dbReference type="Proteomes" id="UP000218231"/>
    </source>
</evidence>
<dbReference type="GO" id="GO:0050660">
    <property type="term" value="F:flavin adenine dinucleotide binding"/>
    <property type="evidence" value="ECO:0007669"/>
    <property type="project" value="InterPro"/>
</dbReference>
<reference evidence="8 9" key="1">
    <citation type="journal article" date="2017" name="Curr. Biol.">
        <title>Genome architecture and evolution of a unichromosomal asexual nematode.</title>
        <authorList>
            <person name="Fradin H."/>
            <person name="Zegar C."/>
            <person name="Gutwein M."/>
            <person name="Lucas J."/>
            <person name="Kovtun M."/>
            <person name="Corcoran D."/>
            <person name="Baugh L.R."/>
            <person name="Kiontke K."/>
            <person name="Gunsalus K."/>
            <person name="Fitch D.H."/>
            <person name="Piano F."/>
        </authorList>
    </citation>
    <scope>NUCLEOTIDE SEQUENCE [LARGE SCALE GENOMIC DNA]</scope>
    <source>
        <strain evidence="8">PF1309</strain>
    </source>
</reference>
<evidence type="ECO:0008006" key="10">
    <source>
        <dbReference type="Google" id="ProtNLM"/>
    </source>
</evidence>
<dbReference type="OrthoDB" id="272303at2759"/>
<evidence type="ECO:0000259" key="7">
    <source>
        <dbReference type="Pfam" id="PF01207"/>
    </source>
</evidence>
<comment type="cofactor">
    <cofactor evidence="1">
        <name>FMN</name>
        <dbReference type="ChEBI" id="CHEBI:58210"/>
    </cofactor>
</comment>
<dbReference type="Proteomes" id="UP000218231">
    <property type="component" value="Unassembled WGS sequence"/>
</dbReference>
<keyword evidence="2" id="KW-0285">Flavoprotein</keyword>
<evidence type="ECO:0000256" key="5">
    <source>
        <dbReference type="ARBA" id="ARBA00023002"/>
    </source>
</evidence>
<dbReference type="GO" id="GO:0005737">
    <property type="term" value="C:cytoplasm"/>
    <property type="evidence" value="ECO:0007669"/>
    <property type="project" value="TreeGrafter"/>
</dbReference>
<comment type="caution">
    <text evidence="8">The sequence shown here is derived from an EMBL/GenBank/DDBJ whole genome shotgun (WGS) entry which is preliminary data.</text>
</comment>
<feature type="domain" description="DUS-like FMN-binding" evidence="7">
    <location>
        <begin position="17"/>
        <end position="286"/>
    </location>
</feature>
<evidence type="ECO:0000259" key="6">
    <source>
        <dbReference type="Pfam" id="PF00035"/>
    </source>
</evidence>
<organism evidence="8 9">
    <name type="scientific">Diploscapter pachys</name>
    <dbReference type="NCBI Taxonomy" id="2018661"/>
    <lineage>
        <taxon>Eukaryota</taxon>
        <taxon>Metazoa</taxon>
        <taxon>Ecdysozoa</taxon>
        <taxon>Nematoda</taxon>
        <taxon>Chromadorea</taxon>
        <taxon>Rhabditida</taxon>
        <taxon>Rhabditina</taxon>
        <taxon>Rhabditomorpha</taxon>
        <taxon>Rhabditoidea</taxon>
        <taxon>Rhabditidae</taxon>
        <taxon>Diploscapter</taxon>
    </lineage>
</organism>
<keyword evidence="4" id="KW-0819">tRNA processing</keyword>
<name>A0A2A2KUR5_9BILA</name>
<dbReference type="Gene3D" id="3.20.20.70">
    <property type="entry name" value="Aldolase class I"/>
    <property type="match status" value="1"/>
</dbReference>
<dbReference type="EMBL" id="LIAE01007695">
    <property type="protein sequence ID" value="PAV77523.1"/>
    <property type="molecule type" value="Genomic_DNA"/>
</dbReference>
<sequence length="468" mass="52548">MDLTSQGYELYSNKAILAPMVRAGRTPLRMQTLDYGADVVYTEEIIDQKLLACQRKVNTTMDCIDYAQNDDIVLRICNAERQKCVLQIGTNSGEGAAGVAKLVGTDVAAIDVNMGCPKAFSVHAGMGAALLTQTDKVKEILTSLKAAAQVPISCKIRVLNDPSLTLNLVREIEKCGVSAIGVHGRKRNERNPDKVRIEEIREVARTVQVPIIANGLSDEIVKYSDIAEYKEKCAVSSVMLARRALWTPSIFRKEGLLTKEEEISDFLDKACEFEEQCAQTKYCIQRILTSTAHPKVQSTVSAGSLLEICRIWDKTPKYEHEKNERKRKSCKRKPEEERDEHGALIIDVSFPKKKLRDAVHNVLTPKQALQDYLREIHAPMPVYTRILNPVNKKYEAIIEVLGKKFHSTIPQPNIKMAEQVASLAALIGLNLRDRLPARMRQTMAPVGMANWQQEGFQELRYGHVQHQV</sequence>
<dbReference type="InterPro" id="IPR052582">
    <property type="entry name" value="tRNA-DUS-like"/>
</dbReference>
<proteinExistence type="predicted"/>
<dbReference type="PROSITE" id="PS01136">
    <property type="entry name" value="UPF0034"/>
    <property type="match status" value="1"/>
</dbReference>
<dbReference type="Pfam" id="PF00035">
    <property type="entry name" value="dsrm"/>
    <property type="match status" value="1"/>
</dbReference>
<dbReference type="STRING" id="2018661.A0A2A2KUR5"/>
<dbReference type="CDD" id="cd02801">
    <property type="entry name" value="DUS_like_FMN"/>
    <property type="match status" value="1"/>
</dbReference>